<dbReference type="PANTHER" id="PTHR48107:SF16">
    <property type="entry name" value="NADPH-DEPENDENT ALDEHYDE REDUCTASE 1, CHLOROPLASTIC"/>
    <property type="match status" value="1"/>
</dbReference>
<reference evidence="3 4" key="1">
    <citation type="submission" date="2016-11" db="EMBL/GenBank/DDBJ databases">
        <authorList>
            <person name="Jaros S."/>
            <person name="Januszkiewicz K."/>
            <person name="Wedrychowicz H."/>
        </authorList>
    </citation>
    <scope>NUCLEOTIDE SEQUENCE [LARGE SCALE GENOMIC DNA]</scope>
    <source>
        <strain evidence="3 4">DSM 6191</strain>
    </source>
</reference>
<evidence type="ECO:0000256" key="1">
    <source>
        <dbReference type="ARBA" id="ARBA00006484"/>
    </source>
</evidence>
<protein>
    <submittedName>
        <fullName evidence="3">NAD(P)-dependent dehydrogenase, short-chain alcohol dehydrogenase family</fullName>
    </submittedName>
</protein>
<organism evidence="3 4">
    <name type="scientific">Clostridium intestinale DSM 6191</name>
    <dbReference type="NCBI Taxonomy" id="1121320"/>
    <lineage>
        <taxon>Bacteria</taxon>
        <taxon>Bacillati</taxon>
        <taxon>Bacillota</taxon>
        <taxon>Clostridia</taxon>
        <taxon>Eubacteriales</taxon>
        <taxon>Clostridiaceae</taxon>
        <taxon>Clostridium</taxon>
    </lineage>
</organism>
<dbReference type="PANTHER" id="PTHR48107">
    <property type="entry name" value="NADPH-DEPENDENT ALDEHYDE REDUCTASE-LIKE PROTEIN, CHLOROPLASTIC-RELATED"/>
    <property type="match status" value="1"/>
</dbReference>
<dbReference type="InterPro" id="IPR020904">
    <property type="entry name" value="Sc_DH/Rdtase_CS"/>
</dbReference>
<dbReference type="PRINTS" id="PR00081">
    <property type="entry name" value="GDHRDH"/>
</dbReference>
<evidence type="ECO:0000313" key="3">
    <source>
        <dbReference type="EMBL" id="SHI21793.1"/>
    </source>
</evidence>
<dbReference type="SUPFAM" id="SSF51735">
    <property type="entry name" value="NAD(P)-binding Rossmann-fold domains"/>
    <property type="match status" value="1"/>
</dbReference>
<dbReference type="GO" id="GO:0016614">
    <property type="term" value="F:oxidoreductase activity, acting on CH-OH group of donors"/>
    <property type="evidence" value="ECO:0007669"/>
    <property type="project" value="UniProtKB-ARBA"/>
</dbReference>
<proteinExistence type="inferred from homology"/>
<dbReference type="GO" id="GO:0008206">
    <property type="term" value="P:bile acid metabolic process"/>
    <property type="evidence" value="ECO:0007669"/>
    <property type="project" value="UniProtKB-ARBA"/>
</dbReference>
<dbReference type="Pfam" id="PF13561">
    <property type="entry name" value="adh_short_C2"/>
    <property type="match status" value="1"/>
</dbReference>
<dbReference type="RefSeq" id="WP_073020288.1">
    <property type="nucleotide sequence ID" value="NZ_FQXU01000008.1"/>
</dbReference>
<dbReference type="FunFam" id="3.40.50.720:FF:000084">
    <property type="entry name" value="Short-chain dehydrogenase reductase"/>
    <property type="match status" value="1"/>
</dbReference>
<evidence type="ECO:0000256" key="2">
    <source>
        <dbReference type="ARBA" id="ARBA00023002"/>
    </source>
</evidence>
<keyword evidence="2" id="KW-0560">Oxidoreductase</keyword>
<dbReference type="InterPro" id="IPR002347">
    <property type="entry name" value="SDR_fam"/>
</dbReference>
<dbReference type="PRINTS" id="PR00080">
    <property type="entry name" value="SDRFAMILY"/>
</dbReference>
<comment type="similarity">
    <text evidence="1">Belongs to the short-chain dehydrogenases/reductases (SDR) family.</text>
</comment>
<dbReference type="EMBL" id="FQXU01000008">
    <property type="protein sequence ID" value="SHI21793.1"/>
    <property type="molecule type" value="Genomic_DNA"/>
</dbReference>
<dbReference type="PROSITE" id="PS00061">
    <property type="entry name" value="ADH_SHORT"/>
    <property type="match status" value="1"/>
</dbReference>
<dbReference type="Proteomes" id="UP000184241">
    <property type="component" value="Unassembled WGS sequence"/>
</dbReference>
<sequence>MDFTANFPKKFPEQHQNIQPGIEKEMNPTPIFKSEGYGIINGKLKDKVAVITGGDSGIGKAAAVALANEGADIAIIYNNENEDAEETKKEIEKIGRKCVLIAGDIKIKDFCNKAIEKIISSLGKINILINNAAVQYEQQNIEDITEDQLKKTFETNIFGTFFMTQATIAHLQKGDSIINTTSITAYRGHETLIDYSSTKGALTSFTRSLAMNLVSKGIRVNAVAPGPVWTPLIPASFDEKKVGDFGTDNKQGRAAQPVELAGAYVFLASQEASFITGTTIHVNGGDMVMS</sequence>
<dbReference type="AlphaFoldDB" id="A0A1M5ZCV4"/>
<name>A0A1M5ZCV4_9CLOT</name>
<accession>A0A1M5ZCV4</accession>
<dbReference type="Gene3D" id="3.40.50.720">
    <property type="entry name" value="NAD(P)-binding Rossmann-like Domain"/>
    <property type="match status" value="1"/>
</dbReference>
<dbReference type="NCBIfam" id="NF005214">
    <property type="entry name" value="PRK06701.1"/>
    <property type="match status" value="1"/>
</dbReference>
<dbReference type="InterPro" id="IPR036291">
    <property type="entry name" value="NAD(P)-bd_dom_sf"/>
</dbReference>
<evidence type="ECO:0000313" key="4">
    <source>
        <dbReference type="Proteomes" id="UP000184241"/>
    </source>
</evidence>
<gene>
    <name evidence="3" type="ORF">SAMN02745941_02770</name>
</gene>